<sequence>MTRGRNPRFSSRAALPSAWMSQISLSFSASARVSFVPNLGELAHHHRDPLKLQRRLAGHSASVNFKT</sequence>
<protein>
    <submittedName>
        <fullName evidence="1">Uncharacterized protein</fullName>
    </submittedName>
</protein>
<reference evidence="1 2" key="1">
    <citation type="submission" date="2016-09" db="EMBL/GenBank/DDBJ databases">
        <title>The complete genome sequences of Rhizobium gallicum, symbiovars gallicum and phaseoli, symbionts associated to common bean (Phaseolus vulgaris).</title>
        <authorList>
            <person name="Bustos P."/>
            <person name="Santamaria R.I."/>
            <person name="Perez-Carrascal O.M."/>
            <person name="Juarez S."/>
            <person name="Lozano L."/>
            <person name="Martinez-Flores I."/>
            <person name="Martinez-Romero E."/>
            <person name="Cevallos M."/>
            <person name="Romero D."/>
            <person name="Davila G."/>
            <person name="Gonzalez V."/>
        </authorList>
    </citation>
    <scope>NUCLEOTIDE SEQUENCE [LARGE SCALE GENOMIC DNA]</scope>
    <source>
        <strain evidence="1 2">IE4872</strain>
        <plasmid evidence="2">prgalie4872d</plasmid>
    </source>
</reference>
<dbReference type="AlphaFoldDB" id="A0A1L5NXX9"/>
<accession>A0A1L5NXX9</accession>
<dbReference type="EMBL" id="CP017105">
    <property type="protein sequence ID" value="APO72782.1"/>
    <property type="molecule type" value="Genomic_DNA"/>
</dbReference>
<dbReference type="Proteomes" id="UP000184749">
    <property type="component" value="Plasmid pRgalIE4872d"/>
</dbReference>
<geneLocation type="plasmid" evidence="2">
    <name>prgalie4872d</name>
</geneLocation>
<evidence type="ECO:0000313" key="2">
    <source>
        <dbReference type="Proteomes" id="UP000184749"/>
    </source>
</evidence>
<keyword evidence="1" id="KW-0614">Plasmid</keyword>
<name>A0A1L5NXX9_9HYPH</name>
<gene>
    <name evidence="1" type="ORF">IE4872_PD02271</name>
</gene>
<proteinExistence type="predicted"/>
<evidence type="ECO:0000313" key="1">
    <source>
        <dbReference type="EMBL" id="APO72782.1"/>
    </source>
</evidence>
<organism evidence="1 2">
    <name type="scientific">Rhizobium gallicum</name>
    <dbReference type="NCBI Taxonomy" id="56730"/>
    <lineage>
        <taxon>Bacteria</taxon>
        <taxon>Pseudomonadati</taxon>
        <taxon>Pseudomonadota</taxon>
        <taxon>Alphaproteobacteria</taxon>
        <taxon>Hyphomicrobiales</taxon>
        <taxon>Rhizobiaceae</taxon>
        <taxon>Rhizobium/Agrobacterium group</taxon>
        <taxon>Rhizobium</taxon>
    </lineage>
</organism>